<comment type="caution">
    <text evidence="3">The sequence shown here is derived from an EMBL/GenBank/DDBJ whole genome shotgun (WGS) entry which is preliminary data.</text>
</comment>
<sequence length="197" mass="22646">MSLINLTTLVLFFLPTSLLAGGLSSFQERTPYDNTVYYDGSAGSPVTFMFGATSRASEAISKQATQTAFSDFYFYKGYVIAETDTSFTVINEKQPSVNFFNDQSSFDAYLDANNLRPKIWTRWYNKNYDEANFKPLSFMAFYYFPVSIFIIGLTIYFTISIRKTKNNAYKSFKKVYLIGLVVFIAFVYFLQVFPQSF</sequence>
<dbReference type="EMBL" id="SNWM01000001">
    <property type="protein sequence ID" value="TDO23920.1"/>
    <property type="molecule type" value="Genomic_DNA"/>
</dbReference>
<feature type="transmembrane region" description="Helical" evidence="1">
    <location>
        <begin position="175"/>
        <end position="193"/>
    </location>
</feature>
<evidence type="ECO:0000256" key="1">
    <source>
        <dbReference type="SAM" id="Phobius"/>
    </source>
</evidence>
<gene>
    <name evidence="3" type="ORF">CLV32_0206</name>
</gene>
<keyword evidence="4" id="KW-1185">Reference proteome</keyword>
<organism evidence="3 4">
    <name type="scientific">Pedobacter duraquae</name>
    <dbReference type="NCBI Taxonomy" id="425511"/>
    <lineage>
        <taxon>Bacteria</taxon>
        <taxon>Pseudomonadati</taxon>
        <taxon>Bacteroidota</taxon>
        <taxon>Sphingobacteriia</taxon>
        <taxon>Sphingobacteriales</taxon>
        <taxon>Sphingobacteriaceae</taxon>
        <taxon>Pedobacter</taxon>
    </lineage>
</organism>
<keyword evidence="1" id="KW-1133">Transmembrane helix</keyword>
<dbReference type="AlphaFoldDB" id="A0A4R6INU9"/>
<keyword evidence="1" id="KW-0472">Membrane</keyword>
<evidence type="ECO:0000313" key="4">
    <source>
        <dbReference type="Proteomes" id="UP000295499"/>
    </source>
</evidence>
<name>A0A4R6INU9_9SPHI</name>
<keyword evidence="2" id="KW-0732">Signal</keyword>
<feature type="transmembrane region" description="Helical" evidence="1">
    <location>
        <begin position="140"/>
        <end position="159"/>
    </location>
</feature>
<protein>
    <submittedName>
        <fullName evidence="3">Uncharacterized protein</fullName>
    </submittedName>
</protein>
<evidence type="ECO:0000313" key="3">
    <source>
        <dbReference type="EMBL" id="TDO23920.1"/>
    </source>
</evidence>
<dbReference type="Proteomes" id="UP000295499">
    <property type="component" value="Unassembled WGS sequence"/>
</dbReference>
<keyword evidence="1" id="KW-0812">Transmembrane</keyword>
<feature type="chain" id="PRO_5020339519" evidence="2">
    <location>
        <begin position="21"/>
        <end position="197"/>
    </location>
</feature>
<accession>A0A4R6INU9</accession>
<reference evidence="3 4" key="1">
    <citation type="submission" date="2019-03" db="EMBL/GenBank/DDBJ databases">
        <title>Genomic Encyclopedia of Archaeal and Bacterial Type Strains, Phase II (KMG-II): from individual species to whole genera.</title>
        <authorList>
            <person name="Goeker M."/>
        </authorList>
    </citation>
    <scope>NUCLEOTIDE SEQUENCE [LARGE SCALE GENOMIC DNA]</scope>
    <source>
        <strain evidence="3 4">DSM 19034</strain>
    </source>
</reference>
<feature type="signal peptide" evidence="2">
    <location>
        <begin position="1"/>
        <end position="20"/>
    </location>
</feature>
<evidence type="ECO:0000256" key="2">
    <source>
        <dbReference type="SAM" id="SignalP"/>
    </source>
</evidence>
<proteinExistence type="predicted"/>